<dbReference type="SUPFAM" id="SSF46785">
    <property type="entry name" value="Winged helix' DNA-binding domain"/>
    <property type="match status" value="1"/>
</dbReference>
<accession>A0A1Y1VNY0</accession>
<dbReference type="SMART" id="SM00884">
    <property type="entry name" value="Cullin_Nedd8"/>
    <property type="match status" value="1"/>
</dbReference>
<reference evidence="10 11" key="2">
    <citation type="submission" date="2016-08" db="EMBL/GenBank/DDBJ databases">
        <title>Pervasive Adenine N6-methylation of Active Genes in Fungi.</title>
        <authorList>
            <consortium name="DOE Joint Genome Institute"/>
            <person name="Mondo S.J."/>
            <person name="Dannebaum R.O."/>
            <person name="Kuo R.C."/>
            <person name="Labutti K."/>
            <person name="Haridas S."/>
            <person name="Kuo A."/>
            <person name="Salamov A."/>
            <person name="Ahrendt S.R."/>
            <person name="Lipzen A."/>
            <person name="Sullivan W."/>
            <person name="Andreopoulos W.B."/>
            <person name="Clum A."/>
            <person name="Lindquist E."/>
            <person name="Daum C."/>
            <person name="Ramamoorthy G.K."/>
            <person name="Gryganskyi A."/>
            <person name="Culley D."/>
            <person name="Magnuson J.K."/>
            <person name="James T.Y."/>
            <person name="O'Malley M.A."/>
            <person name="Stajich J.E."/>
            <person name="Spatafora J.W."/>
            <person name="Visel A."/>
            <person name="Grigoriev I.V."/>
        </authorList>
    </citation>
    <scope>NUCLEOTIDE SEQUENCE [LARGE SCALE GENOMIC DNA]</scope>
    <source>
        <strain evidence="11">finn</strain>
    </source>
</reference>
<evidence type="ECO:0000256" key="8">
    <source>
        <dbReference type="RuleBase" id="RU003829"/>
    </source>
</evidence>
<evidence type="ECO:0000256" key="1">
    <source>
        <dbReference type="ARBA" id="ARBA00004906"/>
    </source>
</evidence>
<dbReference type="InterPro" id="IPR059120">
    <property type="entry name" value="Cullin-like_AB"/>
</dbReference>
<dbReference type="SMART" id="SM00182">
    <property type="entry name" value="CULLIN"/>
    <property type="match status" value="1"/>
</dbReference>
<dbReference type="GO" id="GO:0005634">
    <property type="term" value="C:nucleus"/>
    <property type="evidence" value="ECO:0007669"/>
    <property type="project" value="UniProtKB-ARBA"/>
</dbReference>
<keyword evidence="11" id="KW-1185">Reference proteome</keyword>
<dbReference type="InterPro" id="IPR016159">
    <property type="entry name" value="Cullin_repeat-like_dom_sf"/>
</dbReference>
<dbReference type="Gene3D" id="3.30.230.130">
    <property type="entry name" value="Cullin, Chain C, Domain 2"/>
    <property type="match status" value="1"/>
</dbReference>
<dbReference type="PROSITE" id="PS50069">
    <property type="entry name" value="CULLIN_2"/>
    <property type="match status" value="1"/>
</dbReference>
<name>A0A1Y1VNY0_9FUNG</name>
<dbReference type="SUPFAM" id="SSF74788">
    <property type="entry name" value="Cullin repeat-like"/>
    <property type="match status" value="1"/>
</dbReference>
<gene>
    <name evidence="10" type="ORF">BCR36DRAFT_401172</name>
</gene>
<dbReference type="STRING" id="1754191.A0A1Y1VNY0"/>
<dbReference type="InterPro" id="IPR001373">
    <property type="entry name" value="Cullin_N"/>
</dbReference>
<evidence type="ECO:0000313" key="11">
    <source>
        <dbReference type="Proteomes" id="UP000193719"/>
    </source>
</evidence>
<dbReference type="PROSITE" id="PS01256">
    <property type="entry name" value="CULLIN_1"/>
    <property type="match status" value="1"/>
</dbReference>
<evidence type="ECO:0000256" key="5">
    <source>
        <dbReference type="ARBA" id="ARBA00022843"/>
    </source>
</evidence>
<dbReference type="FunFam" id="3.30.230.130:FF:000003">
    <property type="entry name" value="Cullin 2"/>
    <property type="match status" value="1"/>
</dbReference>
<dbReference type="OrthoDB" id="27073at2759"/>
<evidence type="ECO:0000256" key="6">
    <source>
        <dbReference type="ARBA" id="ARBA00040451"/>
    </source>
</evidence>
<dbReference type="EMBL" id="MCFH01000001">
    <property type="protein sequence ID" value="ORX60862.1"/>
    <property type="molecule type" value="Genomic_DNA"/>
</dbReference>
<dbReference type="InterPro" id="IPR036388">
    <property type="entry name" value="WH-like_DNA-bd_sf"/>
</dbReference>
<dbReference type="InterPro" id="IPR036390">
    <property type="entry name" value="WH_DNA-bd_sf"/>
</dbReference>
<dbReference type="GO" id="GO:0031625">
    <property type="term" value="F:ubiquitin protein ligase binding"/>
    <property type="evidence" value="ECO:0007669"/>
    <property type="project" value="InterPro"/>
</dbReference>
<dbReference type="Gene3D" id="1.10.10.10">
    <property type="entry name" value="Winged helix-like DNA-binding domain superfamily/Winged helix DNA-binding domain"/>
    <property type="match status" value="1"/>
</dbReference>
<evidence type="ECO:0000256" key="7">
    <source>
        <dbReference type="PROSITE-ProRule" id="PRU00330"/>
    </source>
</evidence>
<dbReference type="InterPro" id="IPR016157">
    <property type="entry name" value="Cullin_CS"/>
</dbReference>
<evidence type="ECO:0000259" key="9">
    <source>
        <dbReference type="PROSITE" id="PS50069"/>
    </source>
</evidence>
<keyword evidence="5" id="KW-0832">Ubl conjugation</keyword>
<dbReference type="InterPro" id="IPR019559">
    <property type="entry name" value="Cullin_neddylation_domain"/>
</dbReference>
<keyword evidence="3" id="KW-1017">Isopeptide bond</keyword>
<dbReference type="Gene3D" id="1.20.1310.10">
    <property type="entry name" value="Cullin Repeats"/>
    <property type="match status" value="4"/>
</dbReference>
<dbReference type="Pfam" id="PF00888">
    <property type="entry name" value="Cullin"/>
    <property type="match status" value="1"/>
</dbReference>
<dbReference type="Pfam" id="PF10557">
    <property type="entry name" value="Cullin_Nedd8"/>
    <property type="match status" value="1"/>
</dbReference>
<dbReference type="FunFam" id="1.20.1310.10:FF:000014">
    <property type="entry name" value="Cullin 5"/>
    <property type="match status" value="1"/>
</dbReference>
<protein>
    <recommendedName>
        <fullName evidence="6">Cullin-5</fullName>
    </recommendedName>
</protein>
<feature type="domain" description="Cullin family profile" evidence="9">
    <location>
        <begin position="395"/>
        <end position="625"/>
    </location>
</feature>
<comment type="caution">
    <text evidence="10">The sequence shown here is derived from an EMBL/GenBank/DDBJ whole genome shotgun (WGS) entry which is preliminary data.</text>
</comment>
<evidence type="ECO:0000256" key="3">
    <source>
        <dbReference type="ARBA" id="ARBA00022499"/>
    </source>
</evidence>
<dbReference type="GO" id="GO:0031461">
    <property type="term" value="C:cullin-RING ubiquitin ligase complex"/>
    <property type="evidence" value="ECO:0007669"/>
    <property type="project" value="InterPro"/>
</dbReference>
<dbReference type="GO" id="GO:0006511">
    <property type="term" value="P:ubiquitin-dependent protein catabolic process"/>
    <property type="evidence" value="ECO:0007669"/>
    <property type="project" value="InterPro"/>
</dbReference>
<sequence length="745" mass="88056">MFLKPEPIQFDEIYQNFETYLKDIYENYDKPYSYNEIYKLVYKIIIAKMDMNHEEPEKPFKIQFSERITMFLDNCTNEICKNITKEKDIIKAYSDQWNLYLMSSQISDKVCNYYNRTLHYQNYSNFKPKLVKTFFVLSLEKWKENVIFSLKNNYNNILIKQILENIDNERNNGTPTNENIKSVIESLVKVVVKTDKIEGEIVYGHTQQLYEDEFETPYLENIKKYYKKESESLINSISIEEYISRALTRIDEEVQRSRYLCRPSSYQKVIDMCKEQLIIEYKQKLLDKFESLLCNKQYEDCTNMYKLLSIVKDGINSLALIYEDYITKYGFNECKKLGNIKLKDSKTYVDTLIEVHKKFREITKNVFNSNPEFYAAVDKSLSKVINTPTSGKISHSPEILAKYCDFLLKKSPKVTMNEDEIESKLDNVIILFKYLDDKDIFQKFYSKILAKRLIYGTSISEELEENMINKLKLSCGVEYTNKLQRMFTDINVCKDINYNFKEYLNSKNSKQTVDSNILVLTSGSWPLSNSNITFQIPVELEYNINQFTEFYQKEHNGRKLTWLYQLSKADVRLYTESKRYELNMTLYQVAILLLFNNGDSFTINEIVNQTQLPLNEVSRFLKTFIDLNLLEAPNTDSLDTVVTFNKNFTNKRTKIKIGMAADNNQESEITRQAVDNDRKLFLQAVIVRIMKSKKQLQHTLLIKEVIEQSKSRFVPYIPAIKQAIEQLIDKQYIERVNNDFYAYIA</sequence>
<organism evidence="10 11">
    <name type="scientific">Piromyces finnis</name>
    <dbReference type="NCBI Taxonomy" id="1754191"/>
    <lineage>
        <taxon>Eukaryota</taxon>
        <taxon>Fungi</taxon>
        <taxon>Fungi incertae sedis</taxon>
        <taxon>Chytridiomycota</taxon>
        <taxon>Chytridiomycota incertae sedis</taxon>
        <taxon>Neocallimastigomycetes</taxon>
        <taxon>Neocallimastigales</taxon>
        <taxon>Neocallimastigaceae</taxon>
        <taxon>Piromyces</taxon>
    </lineage>
</organism>
<dbReference type="FunFam" id="1.10.10.10:FF:000014">
    <property type="entry name" value="Cullin 1"/>
    <property type="match status" value="1"/>
</dbReference>
<dbReference type="InterPro" id="IPR045093">
    <property type="entry name" value="Cullin"/>
</dbReference>
<dbReference type="SUPFAM" id="SSF75632">
    <property type="entry name" value="Cullin homology domain"/>
    <property type="match status" value="1"/>
</dbReference>
<dbReference type="InterPro" id="IPR016158">
    <property type="entry name" value="Cullin_homology"/>
</dbReference>
<evidence type="ECO:0000313" key="10">
    <source>
        <dbReference type="EMBL" id="ORX60862.1"/>
    </source>
</evidence>
<evidence type="ECO:0000256" key="4">
    <source>
        <dbReference type="ARBA" id="ARBA00022786"/>
    </source>
</evidence>
<dbReference type="FunFam" id="1.20.1310.10:FF:000012">
    <property type="entry name" value="Cullin 2"/>
    <property type="match status" value="1"/>
</dbReference>
<keyword evidence="4" id="KW-0833">Ubl conjugation pathway</keyword>
<dbReference type="InterPro" id="IPR036317">
    <property type="entry name" value="Cullin_homology_sf"/>
</dbReference>
<evidence type="ECO:0000256" key="2">
    <source>
        <dbReference type="ARBA" id="ARBA00006019"/>
    </source>
</evidence>
<comment type="pathway">
    <text evidence="1">Protein modification; protein ubiquitination.</text>
</comment>
<dbReference type="PANTHER" id="PTHR11932">
    <property type="entry name" value="CULLIN"/>
    <property type="match status" value="1"/>
</dbReference>
<dbReference type="Proteomes" id="UP000193719">
    <property type="component" value="Unassembled WGS sequence"/>
</dbReference>
<proteinExistence type="inferred from homology"/>
<dbReference type="Pfam" id="PF26557">
    <property type="entry name" value="Cullin_AB"/>
    <property type="match status" value="1"/>
</dbReference>
<comment type="similarity">
    <text evidence="2 7 8">Belongs to the cullin family.</text>
</comment>
<dbReference type="AlphaFoldDB" id="A0A1Y1VNY0"/>
<reference evidence="10 11" key="1">
    <citation type="submission" date="2016-08" db="EMBL/GenBank/DDBJ databases">
        <title>Genomes of anaerobic fungi encode conserved fungal cellulosomes for biomass hydrolysis.</title>
        <authorList>
            <consortium name="DOE Joint Genome Institute"/>
            <person name="Haitjema C.H."/>
            <person name="Gilmore S.P."/>
            <person name="Henske J.K."/>
            <person name="Solomon K.V."/>
            <person name="De Groot R."/>
            <person name="Kuo A."/>
            <person name="Mondo S.J."/>
            <person name="Salamov A.A."/>
            <person name="Labutti K."/>
            <person name="Zhao Z."/>
            <person name="Chiniquy J."/>
            <person name="Barry K."/>
            <person name="Brewer H.M."/>
            <person name="Purvine S.O."/>
            <person name="Wright A.T."/>
            <person name="Boxma B."/>
            <person name="Van Alen T."/>
            <person name="Hackstein J.H."/>
            <person name="Baker S.E."/>
            <person name="Grigoriev I.V."/>
            <person name="O'Malley M.A."/>
        </authorList>
    </citation>
    <scope>NUCLEOTIDE SEQUENCE [LARGE SCALE GENOMIC DNA]</scope>
    <source>
        <strain evidence="11">finn</strain>
    </source>
</reference>